<dbReference type="HOGENOM" id="CLU_691371_0_0_1"/>
<accession>T1HGU1</accession>
<dbReference type="InParanoid" id="T1HGU1"/>
<dbReference type="EMBL" id="ACPB03011659">
    <property type="status" value="NOT_ANNOTATED_CDS"/>
    <property type="molecule type" value="Genomic_DNA"/>
</dbReference>
<organism evidence="1 2">
    <name type="scientific">Rhodnius prolixus</name>
    <name type="common">Triatomid bug</name>
    <dbReference type="NCBI Taxonomy" id="13249"/>
    <lineage>
        <taxon>Eukaryota</taxon>
        <taxon>Metazoa</taxon>
        <taxon>Ecdysozoa</taxon>
        <taxon>Arthropoda</taxon>
        <taxon>Hexapoda</taxon>
        <taxon>Insecta</taxon>
        <taxon>Pterygota</taxon>
        <taxon>Neoptera</taxon>
        <taxon>Paraneoptera</taxon>
        <taxon>Hemiptera</taxon>
        <taxon>Heteroptera</taxon>
        <taxon>Panheteroptera</taxon>
        <taxon>Cimicomorpha</taxon>
        <taxon>Reduviidae</taxon>
        <taxon>Triatominae</taxon>
        <taxon>Rhodnius</taxon>
    </lineage>
</organism>
<sequence>MVPAAVVVANLPDKPCAMVQQTDTDHVYECVGVSSAPECDMDRHRTSLQYSSAGSETESDIYYPYVTFQNGECQTKLKRRERGAVHSTLEENYGAVIVANYEALFHLLSQRKERKPTSCAQLDSFIRNPSWSQVRCTEEPSMKLDSVTYLIGSLGEDCQEVTLAVSKLEEINLPADLQPLVTFSDSIPSVLLGDGVELQNYNISVLGRMKMERLSDYATKLERSAEAVREGVLVLLQAVEHMVSCSHCHYNPDNFVTYTRHGECTPKATYIPPNKKVELIEVNNQAETLQTLCNQLLADLPLGKIISSIKEAKEARSLLQSWLWGPTVLLAPQALRRWLDLERATFLHGLVCSSTPVQDPATDLHLKFLVESDIQDIAIATTQLLEASNNTGLSSISVR</sequence>
<reference evidence="1" key="1">
    <citation type="submission" date="2015-05" db="UniProtKB">
        <authorList>
            <consortium name="EnsemblMetazoa"/>
        </authorList>
    </citation>
    <scope>IDENTIFICATION</scope>
</reference>
<protein>
    <submittedName>
        <fullName evidence="1">Uncharacterized protein</fullName>
    </submittedName>
</protein>
<dbReference type="PANTHER" id="PTHR37970">
    <property type="entry name" value="PROTEIN CBG08587"/>
    <property type="match status" value="1"/>
</dbReference>
<dbReference type="PANTHER" id="PTHR37970:SF1">
    <property type="entry name" value="SERINE-RICH ADHESIN FOR PLATELETS"/>
    <property type="match status" value="1"/>
</dbReference>
<dbReference type="AlphaFoldDB" id="T1HGU1"/>
<dbReference type="EnsemblMetazoa" id="RPRC003264-RA">
    <property type="protein sequence ID" value="RPRC003264-PA"/>
    <property type="gene ID" value="RPRC003264"/>
</dbReference>
<dbReference type="eggNOG" id="ENOG502QPYB">
    <property type="taxonomic scope" value="Eukaryota"/>
</dbReference>
<dbReference type="VEuPathDB" id="VectorBase:RPRC003264"/>
<keyword evidence="2" id="KW-1185">Reference proteome</keyword>
<name>T1HGU1_RHOPR</name>
<evidence type="ECO:0000313" key="1">
    <source>
        <dbReference type="EnsemblMetazoa" id="RPRC003264-PA"/>
    </source>
</evidence>
<dbReference type="Proteomes" id="UP000015103">
    <property type="component" value="Unassembled WGS sequence"/>
</dbReference>
<proteinExistence type="predicted"/>
<evidence type="ECO:0000313" key="2">
    <source>
        <dbReference type="Proteomes" id="UP000015103"/>
    </source>
</evidence>